<sequence length="252" mass="27325">MTDWNPNDPDATRVHYDLSGWDFDQQAELAAAMAEADIPHTWEGTELIVPEELEAAADALIEQVEAELGIESAPLPDAGPRPQPIELGEGVPTTEYDLADWSPTEIDTVGIALADARIPFRWEGQVLLVATDDEGVVDALLDEVESGEYVDLSPTPVDGGDDASAEVLTTFFLAAERLQKDPMDADGIEHLRRATEVADPEVVPFGVAPRIWQRTVELADEIVDALVADDGPEHADAMDAAAKLHEHLRPHV</sequence>
<proteinExistence type="predicted"/>
<name>A0A6J6CL92_9ZZZZ</name>
<accession>A0A6J6CL92</accession>
<dbReference type="AlphaFoldDB" id="A0A6J6CL92"/>
<reference evidence="1" key="1">
    <citation type="submission" date="2020-05" db="EMBL/GenBank/DDBJ databases">
        <authorList>
            <person name="Chiriac C."/>
            <person name="Salcher M."/>
            <person name="Ghai R."/>
            <person name="Kavagutti S V."/>
        </authorList>
    </citation>
    <scope>NUCLEOTIDE SEQUENCE</scope>
</reference>
<evidence type="ECO:0000313" key="1">
    <source>
        <dbReference type="EMBL" id="CAB4550863.1"/>
    </source>
</evidence>
<gene>
    <name evidence="1" type="ORF">UFOPK1493_01048</name>
</gene>
<organism evidence="1">
    <name type="scientific">freshwater metagenome</name>
    <dbReference type="NCBI Taxonomy" id="449393"/>
    <lineage>
        <taxon>unclassified sequences</taxon>
        <taxon>metagenomes</taxon>
        <taxon>ecological metagenomes</taxon>
    </lineage>
</organism>
<protein>
    <submittedName>
        <fullName evidence="1">Unannotated protein</fullName>
    </submittedName>
</protein>
<dbReference type="EMBL" id="CAEZSR010000027">
    <property type="protein sequence ID" value="CAB4550863.1"/>
    <property type="molecule type" value="Genomic_DNA"/>
</dbReference>